<feature type="compositionally biased region" description="Basic and acidic residues" evidence="9">
    <location>
        <begin position="1055"/>
        <end position="1067"/>
    </location>
</feature>
<evidence type="ECO:0000256" key="6">
    <source>
        <dbReference type="ARBA" id="ARBA00023159"/>
    </source>
</evidence>
<reference evidence="11" key="1">
    <citation type="submission" date="2024-04" db="UniProtKB">
        <authorList>
            <consortium name="EnsemblMetazoa"/>
        </authorList>
    </citation>
    <scope>IDENTIFICATION</scope>
    <source>
        <strain evidence="11">EBRO</strain>
    </source>
</reference>
<feature type="compositionally biased region" description="Pro residues" evidence="9">
    <location>
        <begin position="754"/>
        <end position="763"/>
    </location>
</feature>
<dbReference type="PANTHER" id="PTHR13580:SF9">
    <property type="entry name" value="AXIN1 UP-REGULATED 1, ISOFORM A"/>
    <property type="match status" value="1"/>
</dbReference>
<evidence type="ECO:0000256" key="9">
    <source>
        <dbReference type="SAM" id="MobiDB-lite"/>
    </source>
</evidence>
<evidence type="ECO:0000259" key="10">
    <source>
        <dbReference type="Pfam" id="PF16019"/>
    </source>
</evidence>
<feature type="compositionally biased region" description="Acidic residues" evidence="9">
    <location>
        <begin position="1000"/>
        <end position="1009"/>
    </location>
</feature>
<keyword evidence="12" id="KW-1185">Reference proteome</keyword>
<feature type="compositionally biased region" description="Polar residues" evidence="9">
    <location>
        <begin position="1068"/>
        <end position="1077"/>
    </location>
</feature>
<keyword evidence="3" id="KW-0053">Apoptosis</keyword>
<feature type="compositionally biased region" description="Low complexity" evidence="9">
    <location>
        <begin position="829"/>
        <end position="840"/>
    </location>
</feature>
<keyword evidence="7" id="KW-0804">Transcription</keyword>
<protein>
    <recommendedName>
        <fullName evidence="10">Cysteine/serine-rich nuclear protein N-terminal domain-containing protein</fullName>
    </recommendedName>
</protein>
<dbReference type="GO" id="GO:0006915">
    <property type="term" value="P:apoptotic process"/>
    <property type="evidence" value="ECO:0007669"/>
    <property type="project" value="UniProtKB-KW"/>
</dbReference>
<organism evidence="11 12">
    <name type="scientific">Anopheles atroparvus</name>
    <name type="common">European mosquito</name>
    <dbReference type="NCBI Taxonomy" id="41427"/>
    <lineage>
        <taxon>Eukaryota</taxon>
        <taxon>Metazoa</taxon>
        <taxon>Ecdysozoa</taxon>
        <taxon>Arthropoda</taxon>
        <taxon>Hexapoda</taxon>
        <taxon>Insecta</taxon>
        <taxon>Pterygota</taxon>
        <taxon>Neoptera</taxon>
        <taxon>Endopterygota</taxon>
        <taxon>Diptera</taxon>
        <taxon>Nematocera</taxon>
        <taxon>Culicoidea</taxon>
        <taxon>Culicidae</taxon>
        <taxon>Anophelinae</taxon>
        <taxon>Anopheles</taxon>
    </lineage>
</organism>
<evidence type="ECO:0000313" key="11">
    <source>
        <dbReference type="EnsemblMetazoa" id="ENSAATROPP015649"/>
    </source>
</evidence>
<dbReference type="GO" id="GO:0005634">
    <property type="term" value="C:nucleus"/>
    <property type="evidence" value="ECO:0007669"/>
    <property type="project" value="UniProtKB-SubCell"/>
</dbReference>
<feature type="compositionally biased region" description="Polar residues" evidence="9">
    <location>
        <begin position="544"/>
        <end position="558"/>
    </location>
</feature>
<feature type="region of interest" description="Disordered" evidence="9">
    <location>
        <begin position="374"/>
        <end position="421"/>
    </location>
</feature>
<dbReference type="InterPro" id="IPR031972">
    <property type="entry name" value="CSRNP_N"/>
</dbReference>
<dbReference type="AlphaFoldDB" id="A0AAG5DXR3"/>
<evidence type="ECO:0000256" key="3">
    <source>
        <dbReference type="ARBA" id="ARBA00022703"/>
    </source>
</evidence>
<feature type="domain" description="Cysteine/serine-rich nuclear protein N-terminal" evidence="10">
    <location>
        <begin position="328"/>
        <end position="526"/>
    </location>
</feature>
<feature type="compositionally biased region" description="Basic and acidic residues" evidence="9">
    <location>
        <begin position="230"/>
        <end position="240"/>
    </location>
</feature>
<dbReference type="GO" id="GO:0000981">
    <property type="term" value="F:DNA-binding transcription factor activity, RNA polymerase II-specific"/>
    <property type="evidence" value="ECO:0007669"/>
    <property type="project" value="TreeGrafter"/>
</dbReference>
<dbReference type="Proteomes" id="UP000075880">
    <property type="component" value="Unassembled WGS sequence"/>
</dbReference>
<feature type="region of interest" description="Disordered" evidence="9">
    <location>
        <begin position="229"/>
        <end position="326"/>
    </location>
</feature>
<dbReference type="PANTHER" id="PTHR13580">
    <property type="entry name" value="TGF-BETA INDUCED APOPTOSIS PROTEIN"/>
    <property type="match status" value="1"/>
</dbReference>
<proteinExistence type="inferred from homology"/>
<feature type="compositionally biased region" description="Polar residues" evidence="9">
    <location>
        <begin position="286"/>
        <end position="295"/>
    </location>
</feature>
<feature type="region of interest" description="Disordered" evidence="9">
    <location>
        <begin position="879"/>
        <end position="937"/>
    </location>
</feature>
<feature type="compositionally biased region" description="Polar residues" evidence="9">
    <location>
        <begin position="768"/>
        <end position="781"/>
    </location>
</feature>
<evidence type="ECO:0000256" key="1">
    <source>
        <dbReference type="ARBA" id="ARBA00004123"/>
    </source>
</evidence>
<keyword evidence="8" id="KW-0539">Nucleus</keyword>
<evidence type="ECO:0000256" key="8">
    <source>
        <dbReference type="ARBA" id="ARBA00023242"/>
    </source>
</evidence>
<keyword evidence="6" id="KW-0010">Activator</keyword>
<feature type="region of interest" description="Disordered" evidence="9">
    <location>
        <begin position="536"/>
        <end position="559"/>
    </location>
</feature>
<keyword evidence="4" id="KW-0805">Transcription regulation</keyword>
<evidence type="ECO:0000256" key="7">
    <source>
        <dbReference type="ARBA" id="ARBA00023163"/>
    </source>
</evidence>
<dbReference type="Pfam" id="PF16019">
    <property type="entry name" value="CSRNP_N"/>
    <property type="match status" value="1"/>
</dbReference>
<keyword evidence="5" id="KW-0238">DNA-binding</keyword>
<feature type="region of interest" description="Disordered" evidence="9">
    <location>
        <begin position="983"/>
        <end position="1096"/>
    </location>
</feature>
<feature type="compositionally biased region" description="Basic and acidic residues" evidence="9">
    <location>
        <begin position="926"/>
        <end position="935"/>
    </location>
</feature>
<evidence type="ECO:0000313" key="12">
    <source>
        <dbReference type="Proteomes" id="UP000075880"/>
    </source>
</evidence>
<accession>A0AAG5DXR3</accession>
<feature type="compositionally biased region" description="Polar residues" evidence="9">
    <location>
        <begin position="815"/>
        <end position="828"/>
    </location>
</feature>
<dbReference type="EnsemblMetazoa" id="ENSAATROPT017698">
    <property type="protein sequence ID" value="ENSAATROPP015649"/>
    <property type="gene ID" value="ENSAATROPG014455"/>
</dbReference>
<feature type="compositionally biased region" description="Polar residues" evidence="9">
    <location>
        <begin position="1037"/>
        <end position="1047"/>
    </location>
</feature>
<feature type="region of interest" description="Disordered" evidence="9">
    <location>
        <begin position="587"/>
        <end position="624"/>
    </location>
</feature>
<feature type="compositionally biased region" description="Acidic residues" evidence="9">
    <location>
        <begin position="900"/>
        <end position="909"/>
    </location>
</feature>
<feature type="region of interest" description="Disordered" evidence="9">
    <location>
        <begin position="737"/>
        <end position="860"/>
    </location>
</feature>
<evidence type="ECO:0000256" key="2">
    <source>
        <dbReference type="ARBA" id="ARBA00008548"/>
    </source>
</evidence>
<sequence>MLKPIKTFLTYLQRNANSSNIFGLTTTMGPTEQPRLEESIMIANEDLANESGDPLYDPLALDDDCPGEVAVESINVPDDVEDGVASGKIILVDVTSLKSSMDQSNELETDDEDADEEAMKITSETENCSAELLTISCSSDVGGGSENTSQIVVLDRSSDCVIEVDSDGVLDSSSVTENDSFTAVAIPVTPVMIVEEVVEIEQEKALPNGHDTADHAQDILDAPITITPCDDQHQKQKDGENAASKTTTLSKQIQGALPISGAEAEEEEASDGSDSGLGLEPARSVAPTSNSSNTPLELPPIKSSLKRRSEPVTTASEVDEGVSKEKRPKKAITFEGVTVYYFPRIQGFGCVPSQGGCTLGMEFQHVHSRRLTLAEHSSEQRKVHRQQLQELNPRSSSSDDTSSEDEPSESGSEAESESYAFLQPVSTRQRRALLKAAGVRKIDSTEKDECREIRTSREVCGCTCRGFCDPATCACSLTGIKCQVDRPNFPCGCTQEGCANKAGRVEFNQGRVRTHFIHTIMRLNLEGKANEMHRPAVTNAPGASGSSNVVDGGTTSENGYVAESEKNWSNGPIRLQQQQQQPGMVYVGGTHAPVLPPGHSGMETEGTLVPMNHLHSLPPSQYHQPLPLQAQHQYFGPQSHESYMADPAYHDYMPSNAQMLLTAVPTSNPQHLIDGLISPAAHSTDPVDVHYAYRDYFVGGTTSGAAAAAAATPASEQQLLPHGQLYYTYGGGSSPGVGGSTDPNYRHLHHLPVTAPPLPPPPIHQLAGTGSISPYHQQHTLPTGHDRHLTGYEVGVTPLSATGERDSTLRIEPPSSATTSTTLDTPDGSSYASSQSLLPSNRDFPPEKENPPNVPLSDSSAEGCILLDSSVEEVVMNESETVAAASPVDNASPSPVIAVDDNDDDDDADDDHRRTEQSSAARHPSRRSESSDSERMAQSSCFIDLSAPVAGNAEHLEAINDMLASSRRSATLARRSIAAEDDDELRDFRHSPLPPAVTIESDDDDDDDNGVIVVDSTNNSTPTTATSSTPLVVVNGNEESSVHQNGTEAHAVKGANERRDVNKRVRQDTPSPSQMNSNDDEGTKSSPVGSRLLANKLAKTDTGAVLSADSSGLPSSPGDPTELCEIIKNSIVETAVSH</sequence>
<feature type="compositionally biased region" description="Acidic residues" evidence="9">
    <location>
        <begin position="401"/>
        <end position="416"/>
    </location>
</feature>
<dbReference type="InterPro" id="IPR023260">
    <property type="entry name" value="Cys/Ser-rich_nuc_prot"/>
</dbReference>
<dbReference type="GO" id="GO:0043565">
    <property type="term" value="F:sequence-specific DNA binding"/>
    <property type="evidence" value="ECO:0007669"/>
    <property type="project" value="TreeGrafter"/>
</dbReference>
<comment type="subcellular location">
    <subcellularLocation>
        <location evidence="1">Nucleus</location>
    </subcellularLocation>
</comment>
<dbReference type="PRINTS" id="PR02031">
    <property type="entry name" value="CYSSERRICHNP"/>
</dbReference>
<evidence type="ECO:0000256" key="5">
    <source>
        <dbReference type="ARBA" id="ARBA00023125"/>
    </source>
</evidence>
<name>A0AAG5DXR3_ANOAO</name>
<evidence type="ECO:0000256" key="4">
    <source>
        <dbReference type="ARBA" id="ARBA00023015"/>
    </source>
</evidence>
<feature type="compositionally biased region" description="Polar residues" evidence="9">
    <location>
        <begin position="243"/>
        <end position="253"/>
    </location>
</feature>
<feature type="compositionally biased region" description="Low complexity" evidence="9">
    <location>
        <begin position="1016"/>
        <end position="1030"/>
    </location>
</feature>
<comment type="similarity">
    <text evidence="2">Belongs to the AXUD1 family.</text>
</comment>